<feature type="compositionally biased region" description="Acidic residues" evidence="1">
    <location>
        <begin position="77"/>
        <end position="87"/>
    </location>
</feature>
<dbReference type="AlphaFoldDB" id="A0A2P2NS46"/>
<name>A0A2P2NS46_RHIMU</name>
<organism evidence="2">
    <name type="scientific">Rhizophora mucronata</name>
    <name type="common">Asiatic mangrove</name>
    <dbReference type="NCBI Taxonomy" id="61149"/>
    <lineage>
        <taxon>Eukaryota</taxon>
        <taxon>Viridiplantae</taxon>
        <taxon>Streptophyta</taxon>
        <taxon>Embryophyta</taxon>
        <taxon>Tracheophyta</taxon>
        <taxon>Spermatophyta</taxon>
        <taxon>Magnoliopsida</taxon>
        <taxon>eudicotyledons</taxon>
        <taxon>Gunneridae</taxon>
        <taxon>Pentapetalae</taxon>
        <taxon>rosids</taxon>
        <taxon>fabids</taxon>
        <taxon>Malpighiales</taxon>
        <taxon>Rhizophoraceae</taxon>
        <taxon>Rhizophora</taxon>
    </lineage>
</organism>
<reference evidence="2" key="1">
    <citation type="submission" date="2018-02" db="EMBL/GenBank/DDBJ databases">
        <title>Rhizophora mucronata_Transcriptome.</title>
        <authorList>
            <person name="Meera S.P."/>
            <person name="Sreeshan A."/>
            <person name="Augustine A."/>
        </authorList>
    </citation>
    <scope>NUCLEOTIDE SEQUENCE</scope>
    <source>
        <tissue evidence="2">Leaf</tissue>
    </source>
</reference>
<sequence length="106" mass="11928">MFCLGPLRKSGSTLAGSRQSSDWTDSDPADPPRHPLGATISLPGFQLSSEYPHRRGIFLSFPKSQLSSLFRRCLEEEEEEREGEGEVGESCWVQRSGTSRRNRSRK</sequence>
<evidence type="ECO:0000313" key="2">
    <source>
        <dbReference type="EMBL" id="MBX45220.1"/>
    </source>
</evidence>
<proteinExistence type="predicted"/>
<evidence type="ECO:0000256" key="1">
    <source>
        <dbReference type="SAM" id="MobiDB-lite"/>
    </source>
</evidence>
<feature type="compositionally biased region" description="Polar residues" evidence="1">
    <location>
        <begin position="10"/>
        <end position="23"/>
    </location>
</feature>
<feature type="region of interest" description="Disordered" evidence="1">
    <location>
        <begin position="77"/>
        <end position="106"/>
    </location>
</feature>
<accession>A0A2P2NS46</accession>
<protein>
    <submittedName>
        <fullName evidence="2">Uncharacterized protein</fullName>
    </submittedName>
</protein>
<feature type="region of interest" description="Disordered" evidence="1">
    <location>
        <begin position="1"/>
        <end position="41"/>
    </location>
</feature>
<dbReference type="EMBL" id="GGEC01064736">
    <property type="protein sequence ID" value="MBX45220.1"/>
    <property type="molecule type" value="Transcribed_RNA"/>
</dbReference>